<dbReference type="InterPro" id="IPR051923">
    <property type="entry name" value="Glycosyl_Hydrolase_39"/>
</dbReference>
<dbReference type="PANTHER" id="PTHR12631:SF10">
    <property type="entry name" value="BETA-XYLOSIDASE-LIKE PROTEIN-RELATED"/>
    <property type="match status" value="1"/>
</dbReference>
<gene>
    <name evidence="2" type="ORF">M2350_001356</name>
</gene>
<dbReference type="Pfam" id="PF13385">
    <property type="entry name" value="Laminin_G_3"/>
    <property type="match status" value="1"/>
</dbReference>
<dbReference type="Gene3D" id="2.60.120.200">
    <property type="match status" value="1"/>
</dbReference>
<protein>
    <recommendedName>
        <fullName evidence="4">LamG-like jellyroll fold domain-containing protein</fullName>
    </recommendedName>
</protein>
<dbReference type="EMBL" id="JANUCP010000002">
    <property type="protein sequence ID" value="MCS3918956.1"/>
    <property type="molecule type" value="Genomic_DNA"/>
</dbReference>
<dbReference type="InterPro" id="IPR013320">
    <property type="entry name" value="ConA-like_dom_sf"/>
</dbReference>
<keyword evidence="1" id="KW-0732">Signal</keyword>
<reference evidence="2 3" key="1">
    <citation type="submission" date="2022-08" db="EMBL/GenBank/DDBJ databases">
        <title>Bacterial and archaeal communities from various locations to study Microbial Dark Matter (Phase II).</title>
        <authorList>
            <person name="Stepanauskas R."/>
        </authorList>
    </citation>
    <scope>NUCLEOTIDE SEQUENCE [LARGE SCALE GENOMIC DNA]</scope>
    <source>
        <strain evidence="2 3">PD1</strain>
    </source>
</reference>
<dbReference type="Gene3D" id="3.20.20.80">
    <property type="entry name" value="Glycosidases"/>
    <property type="match status" value="1"/>
</dbReference>
<dbReference type="SUPFAM" id="SSF51445">
    <property type="entry name" value="(Trans)glycosidases"/>
    <property type="match status" value="1"/>
</dbReference>
<sequence length="953" mass="108580">MRRTKLIEACGIVLSMMLFSATTLAAPFDIAEGLCFYLPFDSDANALVAKGNPMEMAEGIDAVFVQGKVGKAVHCGEGGKHRYLSYLTVSPNFAPNIRPEAGTLAFWVRPDWDGDEPVERYRHFLSIRSGLFYLYWHRGGLVFSSTMRKMARHLYVPSTSVKHWRKGEWHHVAVSWQITDPKERKGFKRLYVDGQKVAEASDVFLDFELTGALIIGGIDGEPQRIADAAIDEFIVWKRVLADEEIRQVWMMGEKGMALAQLPAVQKLAQQTQQRFRLAIQPQKGNLLFNSSFEVGSLHPWRASNMTLKPDETEKVHGNRSARFIVRGRTILTCGLFVARPQVAHTLSLWLKAERKGVRARFGVNSAYVAGTQPYSPIFRGIEGQGVLTTDWQRFTVTGILPPSPKGFYFVRAVFEAEEPTTVWIDAVQFEEGEKATPFKMRRDWEAGLATDKPFNLFHPNEPVHMRLEVFSEVERKQPLILPIAVHDVWEQKVLSRQVKVRLRKGLTVLPLSFRLPLGSYRISVADEKGKVMDELVVAVLPRFEKLDERMGIHIGANETGVMLAKALGCGWVRLLDACGVTHWDVVEPERGKWAWEQTNWLDEAIETYRNAGLKILGLLFRTPLWASSGDSVNHPPKDLEAWRNYVRSVAQHFKGRIDAYEVWNEPYGLGLFAGKEELYLQMTRIAFEELRKVDPQVKVVAPCTYWSLDDIVRWTEVVLQKGLLEFVDVFSFHGYEGYRPNDFERIKRWSALDGKQRPIWNTEQGVVSESFYRFLPDAYDDPYTRWIATRPFSAKEAASAMVKAFVSTLMLCLEDETSAKPKWEGEAPAEPKIDAKFFQYWTVPEDTMLPRLKSMSLLEFDNALRPKAVAWAIAGWLLRDSEPEGFEHRNGLWLLHFTKANQRITVAWSEEGTQTLTLPKGAEVLTMMGNPIKFTGGKIAVGSEPIFVRQRRW</sequence>
<evidence type="ECO:0000256" key="1">
    <source>
        <dbReference type="SAM" id="SignalP"/>
    </source>
</evidence>
<name>A0ABT2END9_9BACT</name>
<feature type="chain" id="PRO_5045605873" description="LamG-like jellyroll fold domain-containing protein" evidence="1">
    <location>
        <begin position="26"/>
        <end position="953"/>
    </location>
</feature>
<dbReference type="RefSeq" id="WP_259095029.1">
    <property type="nucleotide sequence ID" value="NZ_CP130454.1"/>
</dbReference>
<organism evidence="2 3">
    <name type="scientific">Candidatus Fervidibacter sacchari</name>
    <dbReference type="NCBI Taxonomy" id="1448929"/>
    <lineage>
        <taxon>Bacteria</taxon>
        <taxon>Candidatus Fervidibacterota</taxon>
        <taxon>Candidatus Fervidibacter</taxon>
    </lineage>
</organism>
<proteinExistence type="predicted"/>
<dbReference type="PANTHER" id="PTHR12631">
    <property type="entry name" value="ALPHA-L-IDURONIDASE"/>
    <property type="match status" value="1"/>
</dbReference>
<dbReference type="SUPFAM" id="SSF49899">
    <property type="entry name" value="Concanavalin A-like lectins/glucanases"/>
    <property type="match status" value="1"/>
</dbReference>
<accession>A0ABT2END9</accession>
<dbReference type="InterPro" id="IPR017853">
    <property type="entry name" value="GH"/>
</dbReference>
<feature type="signal peptide" evidence="1">
    <location>
        <begin position="1"/>
        <end position="25"/>
    </location>
</feature>
<keyword evidence="3" id="KW-1185">Reference proteome</keyword>
<dbReference type="Proteomes" id="UP001204798">
    <property type="component" value="Unassembled WGS sequence"/>
</dbReference>
<dbReference type="Gene3D" id="2.60.120.260">
    <property type="entry name" value="Galactose-binding domain-like"/>
    <property type="match status" value="1"/>
</dbReference>
<evidence type="ECO:0008006" key="4">
    <source>
        <dbReference type="Google" id="ProtNLM"/>
    </source>
</evidence>
<evidence type="ECO:0000313" key="2">
    <source>
        <dbReference type="EMBL" id="MCS3918956.1"/>
    </source>
</evidence>
<comment type="caution">
    <text evidence="2">The sequence shown here is derived from an EMBL/GenBank/DDBJ whole genome shotgun (WGS) entry which is preliminary data.</text>
</comment>
<evidence type="ECO:0000313" key="3">
    <source>
        <dbReference type="Proteomes" id="UP001204798"/>
    </source>
</evidence>